<reference evidence="2" key="1">
    <citation type="submission" date="2021-05" db="EMBL/GenBank/DDBJ databases">
        <authorList>
            <person name="Alioto T."/>
            <person name="Alioto T."/>
            <person name="Gomez Garrido J."/>
        </authorList>
    </citation>
    <scope>NUCLEOTIDE SEQUENCE</scope>
</reference>
<sequence>MLKICHNISLGRTLGTLPHVGRMDQDIFIKLLMYLQTTLYVYNTYRLNYMQFTRTHPRISKPCTYSLTTILFFYSTYIFFFLYMKKIQTLLPQTSFSVVTFC</sequence>
<dbReference type="EMBL" id="HBUF01100336">
    <property type="protein sequence ID" value="CAG6637884.1"/>
    <property type="molecule type" value="Transcribed_RNA"/>
</dbReference>
<evidence type="ECO:0000256" key="1">
    <source>
        <dbReference type="SAM" id="Phobius"/>
    </source>
</evidence>
<dbReference type="AlphaFoldDB" id="A0A8D8QT66"/>
<evidence type="ECO:0000313" key="2">
    <source>
        <dbReference type="EMBL" id="CAG6637884.1"/>
    </source>
</evidence>
<proteinExistence type="predicted"/>
<keyword evidence="1" id="KW-1133">Transmembrane helix</keyword>
<accession>A0A8D8QT66</accession>
<organism evidence="2">
    <name type="scientific">Cacopsylla melanoneura</name>
    <dbReference type="NCBI Taxonomy" id="428564"/>
    <lineage>
        <taxon>Eukaryota</taxon>
        <taxon>Metazoa</taxon>
        <taxon>Ecdysozoa</taxon>
        <taxon>Arthropoda</taxon>
        <taxon>Hexapoda</taxon>
        <taxon>Insecta</taxon>
        <taxon>Pterygota</taxon>
        <taxon>Neoptera</taxon>
        <taxon>Paraneoptera</taxon>
        <taxon>Hemiptera</taxon>
        <taxon>Sternorrhyncha</taxon>
        <taxon>Psylloidea</taxon>
        <taxon>Psyllidae</taxon>
        <taxon>Psyllinae</taxon>
        <taxon>Cacopsylla</taxon>
    </lineage>
</organism>
<keyword evidence="1" id="KW-0812">Transmembrane</keyword>
<feature type="transmembrane region" description="Helical" evidence="1">
    <location>
        <begin position="27"/>
        <end position="45"/>
    </location>
</feature>
<name>A0A8D8QT66_9HEMI</name>
<keyword evidence="1" id="KW-0472">Membrane</keyword>
<feature type="transmembrane region" description="Helical" evidence="1">
    <location>
        <begin position="65"/>
        <end position="84"/>
    </location>
</feature>
<protein>
    <submittedName>
        <fullName evidence="2">Uncharacterized protein</fullName>
    </submittedName>
</protein>